<dbReference type="Pfam" id="PF14512">
    <property type="entry name" value="TM1586_NiRdase"/>
    <property type="match status" value="1"/>
</dbReference>
<keyword evidence="3" id="KW-1185">Reference proteome</keyword>
<name>A2D9W3_TRIV3</name>
<protein>
    <recommendedName>
        <fullName evidence="1">Putative nitroreductase TM1586 domain-containing protein</fullName>
    </recommendedName>
</protein>
<dbReference type="eggNOG" id="ENOG502SX2K">
    <property type="taxonomic scope" value="Eukaryota"/>
</dbReference>
<dbReference type="VEuPathDB" id="TrichDB:TVAGG3_0291150"/>
<dbReference type="SUPFAM" id="SSF55469">
    <property type="entry name" value="FMN-dependent nitroreductase-like"/>
    <property type="match status" value="1"/>
</dbReference>
<dbReference type="VEuPathDB" id="TrichDB:TVAG_077160"/>
<accession>A2D9W3</accession>
<reference evidence="2" key="2">
    <citation type="journal article" date="2007" name="Science">
        <title>Draft genome sequence of the sexually transmitted pathogen Trichomonas vaginalis.</title>
        <authorList>
            <person name="Carlton J.M."/>
            <person name="Hirt R.P."/>
            <person name="Silva J.C."/>
            <person name="Delcher A.L."/>
            <person name="Schatz M."/>
            <person name="Zhao Q."/>
            <person name="Wortman J.R."/>
            <person name="Bidwell S.L."/>
            <person name="Alsmark U.C.M."/>
            <person name="Besteiro S."/>
            <person name="Sicheritz-Ponten T."/>
            <person name="Noel C.J."/>
            <person name="Dacks J.B."/>
            <person name="Foster P.G."/>
            <person name="Simillion C."/>
            <person name="Van de Peer Y."/>
            <person name="Miranda-Saavedra D."/>
            <person name="Barton G.J."/>
            <person name="Westrop G.D."/>
            <person name="Mueller S."/>
            <person name="Dessi D."/>
            <person name="Fiori P.L."/>
            <person name="Ren Q."/>
            <person name="Paulsen I."/>
            <person name="Zhang H."/>
            <person name="Bastida-Corcuera F.D."/>
            <person name="Simoes-Barbosa A."/>
            <person name="Brown M.T."/>
            <person name="Hayes R.D."/>
            <person name="Mukherjee M."/>
            <person name="Okumura C.Y."/>
            <person name="Schneider R."/>
            <person name="Smith A.J."/>
            <person name="Vanacova S."/>
            <person name="Villalvazo M."/>
            <person name="Haas B.J."/>
            <person name="Pertea M."/>
            <person name="Feldblyum T.V."/>
            <person name="Utterback T.R."/>
            <person name="Shu C.L."/>
            <person name="Osoegawa K."/>
            <person name="de Jong P.J."/>
            <person name="Hrdy I."/>
            <person name="Horvathova L."/>
            <person name="Zubacova Z."/>
            <person name="Dolezal P."/>
            <person name="Malik S.B."/>
            <person name="Logsdon J.M. Jr."/>
            <person name="Henze K."/>
            <person name="Gupta A."/>
            <person name="Wang C.C."/>
            <person name="Dunne R.L."/>
            <person name="Upcroft J.A."/>
            <person name="Upcroft P."/>
            <person name="White O."/>
            <person name="Salzberg S.L."/>
            <person name="Tang P."/>
            <person name="Chiu C.-H."/>
            <person name="Lee Y.-S."/>
            <person name="Embley T.M."/>
            <person name="Coombs G.H."/>
            <person name="Mottram J.C."/>
            <person name="Tachezy J."/>
            <person name="Fraser-Liggett C.M."/>
            <person name="Johnson P.J."/>
        </authorList>
    </citation>
    <scope>NUCLEOTIDE SEQUENCE [LARGE SCALE GENOMIC DNA]</scope>
    <source>
        <strain evidence="2">G3</strain>
    </source>
</reference>
<dbReference type="Gene3D" id="3.40.109.10">
    <property type="entry name" value="NADH Oxidase"/>
    <property type="match status" value="1"/>
</dbReference>
<dbReference type="InterPro" id="IPR029478">
    <property type="entry name" value="TM1586_NiRdase"/>
</dbReference>
<evidence type="ECO:0000313" key="3">
    <source>
        <dbReference type="Proteomes" id="UP000001542"/>
    </source>
</evidence>
<evidence type="ECO:0000313" key="2">
    <source>
        <dbReference type="EMBL" id="EAY22969.1"/>
    </source>
</evidence>
<dbReference type="AlphaFoldDB" id="A2D9W3"/>
<dbReference type="RefSeq" id="XP_001583955.1">
    <property type="nucleotide sequence ID" value="XM_001583905.1"/>
</dbReference>
<evidence type="ECO:0000259" key="1">
    <source>
        <dbReference type="Pfam" id="PF14512"/>
    </source>
</evidence>
<dbReference type="InterPro" id="IPR000415">
    <property type="entry name" value="Nitroreductase-like"/>
</dbReference>
<dbReference type="KEGG" id="tva:5468528"/>
<gene>
    <name evidence="2" type="ORF">TVAG_077160</name>
</gene>
<reference evidence="2" key="1">
    <citation type="submission" date="2006-10" db="EMBL/GenBank/DDBJ databases">
        <authorList>
            <person name="Amadeo P."/>
            <person name="Zhao Q."/>
            <person name="Wortman J."/>
            <person name="Fraser-Liggett C."/>
            <person name="Carlton J."/>
        </authorList>
    </citation>
    <scope>NUCLEOTIDE SEQUENCE</scope>
    <source>
        <strain evidence="2">G3</strain>
    </source>
</reference>
<sequence>MMNIVDTFMKRHTVCDFTGPLPEDKQKVLEQIIENVNKITPPHKTNVKLALTEPGIGTNDAMLNEAGWIVQLIPESADNTPDLEKYQIDGTFLASLAVMELFRHDIGTCWVAGTYNRQLTESRFPGYKIYCVVSYGLAAPVTRKGHHDKPRTRFEMSQLFYDLKKKSPITDETGTRKTLLECLRWLPSGMNSQSWRLAVDFENGIFKVYNNSGTYPRAFLNVGIMLSGFYFSFDGKCTFTVSPNEEEYPTGGKYYCIVNVDPSLIQ</sequence>
<dbReference type="OrthoDB" id="10265046at2759"/>
<dbReference type="InParanoid" id="A2D9W3"/>
<feature type="domain" description="Putative nitroreductase TM1586" evidence="1">
    <location>
        <begin position="3"/>
        <end position="229"/>
    </location>
</feature>
<dbReference type="Proteomes" id="UP000001542">
    <property type="component" value="Unassembled WGS sequence"/>
</dbReference>
<dbReference type="GO" id="GO:0016491">
    <property type="term" value="F:oxidoreductase activity"/>
    <property type="evidence" value="ECO:0007669"/>
    <property type="project" value="InterPro"/>
</dbReference>
<dbReference type="EMBL" id="DS113181">
    <property type="protein sequence ID" value="EAY22969.1"/>
    <property type="molecule type" value="Genomic_DNA"/>
</dbReference>
<organism evidence="2 3">
    <name type="scientific">Trichomonas vaginalis (strain ATCC PRA-98 / G3)</name>
    <dbReference type="NCBI Taxonomy" id="412133"/>
    <lineage>
        <taxon>Eukaryota</taxon>
        <taxon>Metamonada</taxon>
        <taxon>Parabasalia</taxon>
        <taxon>Trichomonadida</taxon>
        <taxon>Trichomonadidae</taxon>
        <taxon>Trichomonas</taxon>
    </lineage>
</organism>
<proteinExistence type="predicted"/>
<dbReference type="SMR" id="A2D9W3"/>
<dbReference type="STRING" id="5722.A2D9W3"/>